<dbReference type="RefSeq" id="WP_377567760.1">
    <property type="nucleotide sequence ID" value="NZ_JBHTMP010000006.1"/>
</dbReference>
<sequence length="281" mass="31377">MTLTADTALRLADDPNYEVRRQLAGHPQLPSGLRDRLAEDSSAYVRVGIFVRPDTPEPTRQRIYYAIQQGSGQSVDELDADLDNDAFLQKVEDHFAVTELRPLRLEWVAADPIPHVTSPYVCFRRCAASSRSLPPEAVMRLLNDDESIVRTTMATHAPHLVDLITADRIDREFRPDKRTGWRPADDFTFPPETLRRFATDPDPRMRCLAPRDPDLPADLAERLAADPDGSVRRAIAPHPRLPTRVLITLLADPSEWIARAAAASPSLPAADMERLLLLAGV</sequence>
<dbReference type="SUPFAM" id="SSF48371">
    <property type="entry name" value="ARM repeat"/>
    <property type="match status" value="1"/>
</dbReference>
<evidence type="ECO:0000313" key="1">
    <source>
        <dbReference type="EMBL" id="MFD1320603.1"/>
    </source>
</evidence>
<proteinExistence type="predicted"/>
<reference evidence="2" key="1">
    <citation type="journal article" date="2019" name="Int. J. Syst. Evol. Microbiol.">
        <title>The Global Catalogue of Microorganisms (GCM) 10K type strain sequencing project: providing services to taxonomists for standard genome sequencing and annotation.</title>
        <authorList>
            <consortium name="The Broad Institute Genomics Platform"/>
            <consortium name="The Broad Institute Genome Sequencing Center for Infectious Disease"/>
            <person name="Wu L."/>
            <person name="Ma J."/>
        </authorList>
    </citation>
    <scope>NUCLEOTIDE SEQUENCE [LARGE SCALE GENOMIC DNA]</scope>
    <source>
        <strain evidence="2">JCM 31037</strain>
    </source>
</reference>
<dbReference type="InterPro" id="IPR016024">
    <property type="entry name" value="ARM-type_fold"/>
</dbReference>
<dbReference type="Proteomes" id="UP001597260">
    <property type="component" value="Unassembled WGS sequence"/>
</dbReference>
<protein>
    <recommendedName>
        <fullName evidence="3">Leucine rich repeat variant</fullName>
    </recommendedName>
</protein>
<comment type="caution">
    <text evidence="1">The sequence shown here is derived from an EMBL/GenBank/DDBJ whole genome shotgun (WGS) entry which is preliminary data.</text>
</comment>
<dbReference type="InterPro" id="IPR004830">
    <property type="entry name" value="LRR_variant"/>
</dbReference>
<dbReference type="EMBL" id="JBHTMP010000006">
    <property type="protein sequence ID" value="MFD1320603.1"/>
    <property type="molecule type" value="Genomic_DNA"/>
</dbReference>
<organism evidence="1 2">
    <name type="scientific">Micromonospora sonneratiae</name>
    <dbReference type="NCBI Taxonomy" id="1184706"/>
    <lineage>
        <taxon>Bacteria</taxon>
        <taxon>Bacillati</taxon>
        <taxon>Actinomycetota</taxon>
        <taxon>Actinomycetes</taxon>
        <taxon>Micromonosporales</taxon>
        <taxon>Micromonosporaceae</taxon>
        <taxon>Micromonospora</taxon>
    </lineage>
</organism>
<dbReference type="Gene3D" id="1.25.10.10">
    <property type="entry name" value="Leucine-rich Repeat Variant"/>
    <property type="match status" value="1"/>
</dbReference>
<name>A0ABW3YBY3_9ACTN</name>
<dbReference type="Pfam" id="PF01816">
    <property type="entry name" value="LRV"/>
    <property type="match status" value="1"/>
</dbReference>
<evidence type="ECO:0000313" key="2">
    <source>
        <dbReference type="Proteomes" id="UP001597260"/>
    </source>
</evidence>
<gene>
    <name evidence="1" type="ORF">ACFQ4H_05800</name>
</gene>
<evidence type="ECO:0008006" key="3">
    <source>
        <dbReference type="Google" id="ProtNLM"/>
    </source>
</evidence>
<accession>A0ABW3YBY3</accession>
<dbReference type="InterPro" id="IPR011989">
    <property type="entry name" value="ARM-like"/>
</dbReference>
<keyword evidence="2" id="KW-1185">Reference proteome</keyword>